<name>A0A975C217_9CAUL</name>
<sequence length="263" mass="28355">MNAAAALLAGVAVLLSPAVADAGAWTQPKGKGQIIVKYEDMRADQGFDPDGNRVDLPQERRDSSAGVFAEYGLTDRLTVQFKGDWQDGEDIFLNYEGRGPLEIGLTWQVWRDDATAVSLYGGYASAGEGRNAGYAAPGVGDHDFEARVSVGRSFGGQPVRWGPDRSFVELQAARRMRDGLPDETRVDFTVGGHFGESWMVLAQAFGGAADDDGSAEGARWLSVETSVVRRLGDWSLQAGWRQTAAGRETPVSGGPVLAVWRRF</sequence>
<protein>
    <submittedName>
        <fullName evidence="2">Uncharacterized protein</fullName>
    </submittedName>
</protein>
<proteinExistence type="predicted"/>
<reference evidence="2" key="1">
    <citation type="submission" date="2020-09" db="EMBL/GenBank/DDBJ databases">
        <title>Brevundimonas sp. LVF2 isolated from a puddle in Goettingen, Germany.</title>
        <authorList>
            <person name="Friedrich I."/>
            <person name="Klassen A."/>
            <person name="Hannes N."/>
            <person name="Schneider D."/>
            <person name="Hertel R."/>
            <person name="Daniel R."/>
        </authorList>
    </citation>
    <scope>NUCLEOTIDE SEQUENCE</scope>
    <source>
        <strain evidence="2">LVF2</strain>
    </source>
</reference>
<accession>A0A975C217</accession>
<evidence type="ECO:0000313" key="2">
    <source>
        <dbReference type="EMBL" id="QTC92060.1"/>
    </source>
</evidence>
<feature type="signal peptide" evidence="1">
    <location>
        <begin position="1"/>
        <end position="22"/>
    </location>
</feature>
<evidence type="ECO:0000313" key="3">
    <source>
        <dbReference type="Proteomes" id="UP000663918"/>
    </source>
</evidence>
<dbReference type="KEGG" id="bgoe:IFJ75_03860"/>
<gene>
    <name evidence="2" type="ORF">IFJ75_03860</name>
</gene>
<organism evidence="2 3">
    <name type="scientific">Brevundimonas goettingensis</name>
    <dbReference type="NCBI Taxonomy" id="2774190"/>
    <lineage>
        <taxon>Bacteria</taxon>
        <taxon>Pseudomonadati</taxon>
        <taxon>Pseudomonadota</taxon>
        <taxon>Alphaproteobacteria</taxon>
        <taxon>Caulobacterales</taxon>
        <taxon>Caulobacteraceae</taxon>
        <taxon>Brevundimonas</taxon>
    </lineage>
</organism>
<keyword evidence="1" id="KW-0732">Signal</keyword>
<evidence type="ECO:0000256" key="1">
    <source>
        <dbReference type="SAM" id="SignalP"/>
    </source>
</evidence>
<keyword evidence="3" id="KW-1185">Reference proteome</keyword>
<dbReference type="Proteomes" id="UP000663918">
    <property type="component" value="Chromosome"/>
</dbReference>
<dbReference type="AlphaFoldDB" id="A0A975C217"/>
<feature type="chain" id="PRO_5037570829" evidence="1">
    <location>
        <begin position="23"/>
        <end position="263"/>
    </location>
</feature>
<dbReference type="EMBL" id="CP062222">
    <property type="protein sequence ID" value="QTC92060.1"/>
    <property type="molecule type" value="Genomic_DNA"/>
</dbReference>